<evidence type="ECO:0000313" key="2">
    <source>
        <dbReference type="EMBL" id="UOE35355.1"/>
    </source>
</evidence>
<dbReference type="SUPFAM" id="SSF49265">
    <property type="entry name" value="Fibronectin type III"/>
    <property type="match status" value="1"/>
</dbReference>
<dbReference type="NCBIfam" id="TIGR04183">
    <property type="entry name" value="Por_Secre_tail"/>
    <property type="match status" value="1"/>
</dbReference>
<dbReference type="InterPro" id="IPR036116">
    <property type="entry name" value="FN3_sf"/>
</dbReference>
<evidence type="ECO:0000313" key="3">
    <source>
        <dbReference type="Proteomes" id="UP000831390"/>
    </source>
</evidence>
<gene>
    <name evidence="2" type="ORF">MTP16_06820</name>
</gene>
<dbReference type="Proteomes" id="UP000831390">
    <property type="component" value="Chromosome"/>
</dbReference>
<proteinExistence type="predicted"/>
<dbReference type="Pfam" id="PF18962">
    <property type="entry name" value="Por_Secre_tail"/>
    <property type="match status" value="1"/>
</dbReference>
<dbReference type="Gene3D" id="2.60.40.10">
    <property type="entry name" value="Immunoglobulins"/>
    <property type="match status" value="1"/>
</dbReference>
<dbReference type="RefSeq" id="WP_243517159.1">
    <property type="nucleotide sequence ID" value="NZ_CP094534.1"/>
</dbReference>
<keyword evidence="3" id="KW-1185">Reference proteome</keyword>
<evidence type="ECO:0000259" key="1">
    <source>
        <dbReference type="PROSITE" id="PS50853"/>
    </source>
</evidence>
<organism evidence="2 3">
    <name type="scientific">Hymenobacter monticola</name>
    <dbReference type="NCBI Taxonomy" id="1705399"/>
    <lineage>
        <taxon>Bacteria</taxon>
        <taxon>Pseudomonadati</taxon>
        <taxon>Bacteroidota</taxon>
        <taxon>Cytophagia</taxon>
        <taxon>Cytophagales</taxon>
        <taxon>Hymenobacteraceae</taxon>
        <taxon>Hymenobacter</taxon>
    </lineage>
</organism>
<dbReference type="InterPro" id="IPR003961">
    <property type="entry name" value="FN3_dom"/>
</dbReference>
<dbReference type="PROSITE" id="PS50853">
    <property type="entry name" value="FN3"/>
    <property type="match status" value="1"/>
</dbReference>
<reference evidence="2 3" key="1">
    <citation type="submission" date="2022-03" db="EMBL/GenBank/DDBJ databases">
        <title>Hymenobactersp. isolated from the air.</title>
        <authorList>
            <person name="Won M."/>
            <person name="Kwon S.-W."/>
        </authorList>
    </citation>
    <scope>NUCLEOTIDE SEQUENCE [LARGE SCALE GENOMIC DNA]</scope>
    <source>
        <strain evidence="2 3">KACC 22596</strain>
    </source>
</reference>
<accession>A0ABY4B8I9</accession>
<sequence>MLARSNDYVLTATDINSYVTLPLRTQVPLPAGTDVLVGMVAVYPAGQTVNYAPFGVQVDEPGRKDAFYVVTATSLPLPEPLNSNTGGYKRLMIEAVTAPAVACPGPASLSATALTPNGATLTFTPPAGGSSSYSLTYFGSMQPATTLAVSASSVTLSGLVAGATYTASVTASCGSGQSSFPVFVTFTTPPPAAAAYATLPVSEGFEGPWLSIGAVRDAPSSNWRNTPASGNQSWRREDDGASANWLTNLGAYPGSGSQSLHSARFNSYDAPLGTTGALDLYVNLSAAGAKILTFNYINLGGTDVLDVLVSTDGGATFGPAPVLTVGVSPAITRQTATIASTSATTVIRFRATSDYGPATSDIGLDNVRLALVTATRSEALAATVGLYPNPAHGTFTLAVPAGPLGAASVTLLNALGQVVQARPLRLPATGGTAEFDVRGLAPGVYSLRLQTGEALVVKRVVVE</sequence>
<dbReference type="InterPro" id="IPR026444">
    <property type="entry name" value="Secre_tail"/>
</dbReference>
<feature type="domain" description="Fibronectin type-III" evidence="1">
    <location>
        <begin position="105"/>
        <end position="191"/>
    </location>
</feature>
<dbReference type="Pfam" id="PF00041">
    <property type="entry name" value="fn3"/>
    <property type="match status" value="1"/>
</dbReference>
<dbReference type="InterPro" id="IPR013783">
    <property type="entry name" value="Ig-like_fold"/>
</dbReference>
<dbReference type="SMART" id="SM00060">
    <property type="entry name" value="FN3"/>
    <property type="match status" value="1"/>
</dbReference>
<protein>
    <submittedName>
        <fullName evidence="2">T9SS type A sorting domain-containing protein</fullName>
    </submittedName>
</protein>
<name>A0ABY4B8I9_9BACT</name>
<dbReference type="CDD" id="cd00063">
    <property type="entry name" value="FN3"/>
    <property type="match status" value="1"/>
</dbReference>
<dbReference type="EMBL" id="CP094534">
    <property type="protein sequence ID" value="UOE35355.1"/>
    <property type="molecule type" value="Genomic_DNA"/>
</dbReference>